<reference evidence="1" key="1">
    <citation type="submission" date="2023-11" db="EMBL/GenBank/DDBJ databases">
        <authorList>
            <person name="Poullet M."/>
        </authorList>
    </citation>
    <scope>NUCLEOTIDE SEQUENCE</scope>
    <source>
        <strain evidence="1">E1834</strain>
    </source>
</reference>
<dbReference type="EMBL" id="CAVMJV010000046">
    <property type="protein sequence ID" value="CAK5082401.1"/>
    <property type="molecule type" value="Genomic_DNA"/>
</dbReference>
<accession>A0ACB0ZTE0</accession>
<comment type="caution">
    <text evidence="1">The sequence shown here is derived from an EMBL/GenBank/DDBJ whole genome shotgun (WGS) entry which is preliminary data.</text>
</comment>
<name>A0ACB0ZTE0_MELEN</name>
<organism evidence="1 2">
    <name type="scientific">Meloidogyne enterolobii</name>
    <name type="common">Root-knot nematode worm</name>
    <name type="synonym">Meloidogyne mayaguensis</name>
    <dbReference type="NCBI Taxonomy" id="390850"/>
    <lineage>
        <taxon>Eukaryota</taxon>
        <taxon>Metazoa</taxon>
        <taxon>Ecdysozoa</taxon>
        <taxon>Nematoda</taxon>
        <taxon>Chromadorea</taxon>
        <taxon>Rhabditida</taxon>
        <taxon>Tylenchina</taxon>
        <taxon>Tylenchomorpha</taxon>
        <taxon>Tylenchoidea</taxon>
        <taxon>Meloidogynidae</taxon>
        <taxon>Meloidogyninae</taxon>
        <taxon>Meloidogyne</taxon>
    </lineage>
</organism>
<evidence type="ECO:0000313" key="1">
    <source>
        <dbReference type="EMBL" id="CAK5082401.1"/>
    </source>
</evidence>
<keyword evidence="2" id="KW-1185">Reference proteome</keyword>
<proteinExistence type="predicted"/>
<dbReference type="Proteomes" id="UP001497535">
    <property type="component" value="Unassembled WGS sequence"/>
</dbReference>
<gene>
    <name evidence="1" type="ORF">MENTE1834_LOCUS29679</name>
</gene>
<evidence type="ECO:0000313" key="2">
    <source>
        <dbReference type="Proteomes" id="UP001497535"/>
    </source>
</evidence>
<protein>
    <submittedName>
        <fullName evidence="1">Uncharacterized protein</fullName>
    </submittedName>
</protein>
<sequence length="86" mass="10228">MRLDELNRTIPERPGFDNSERGYKLCGKLGGGGFKFLFFNFSHFFRFIQASRTHVNNTYLIKINAFPFFTLETVRHFVFICFFLFV</sequence>